<dbReference type="NCBIfam" id="NF041002">
    <property type="entry name" value="pilin_ComGF"/>
    <property type="match status" value="1"/>
</dbReference>
<dbReference type="RefSeq" id="WP_078808478.1">
    <property type="nucleotide sequence ID" value="NZ_FUXI01000049.1"/>
</dbReference>
<evidence type="ECO:0000313" key="2">
    <source>
        <dbReference type="EMBL" id="SKA15058.1"/>
    </source>
</evidence>
<gene>
    <name evidence="2" type="ORF">SAMN02745116_02593</name>
</gene>
<proteinExistence type="predicted"/>
<protein>
    <submittedName>
        <fullName evidence="2">Competence protein ComGF</fullName>
    </submittedName>
</protein>
<dbReference type="AlphaFoldDB" id="A0A1T4RH43"/>
<keyword evidence="1" id="KW-0812">Transmembrane</keyword>
<reference evidence="2 3" key="1">
    <citation type="submission" date="2017-02" db="EMBL/GenBank/DDBJ databases">
        <authorList>
            <person name="Peterson S.W."/>
        </authorList>
    </citation>
    <scope>NUCLEOTIDE SEQUENCE [LARGE SCALE GENOMIC DNA]</scope>
    <source>
        <strain evidence="2 3">ATCC BAA-1030</strain>
    </source>
</reference>
<organism evidence="2 3">
    <name type="scientific">Pilibacter termitis</name>
    <dbReference type="NCBI Taxonomy" id="263852"/>
    <lineage>
        <taxon>Bacteria</taxon>
        <taxon>Bacillati</taxon>
        <taxon>Bacillota</taxon>
        <taxon>Bacilli</taxon>
        <taxon>Lactobacillales</taxon>
        <taxon>Enterococcaceae</taxon>
        <taxon>Pilibacter</taxon>
    </lineage>
</organism>
<dbReference type="EMBL" id="FUXI01000049">
    <property type="protein sequence ID" value="SKA15058.1"/>
    <property type="molecule type" value="Genomic_DNA"/>
</dbReference>
<evidence type="ECO:0000256" key="1">
    <source>
        <dbReference type="SAM" id="Phobius"/>
    </source>
</evidence>
<dbReference type="InterPro" id="IPR016977">
    <property type="entry name" value="ComGF"/>
</dbReference>
<dbReference type="Proteomes" id="UP000190328">
    <property type="component" value="Unassembled WGS sequence"/>
</dbReference>
<keyword evidence="1" id="KW-0472">Membrane</keyword>
<dbReference type="STRING" id="263852.SAMN02745116_02593"/>
<dbReference type="Pfam" id="PF15980">
    <property type="entry name" value="ComGF"/>
    <property type="match status" value="1"/>
</dbReference>
<sequence length="170" mass="20186">MENLKFRLRSLGRNKRVRGFTLLECLGALLIIPCVLIVFLNLSTFLERAESKWRCNDAKNWQLFVTQMQERCRNSRDLKILGNQEFQLSFLAFDERENVEKKPAVIERFYLNQKGELIKTNENKKGFEPILMEIQSLHIEKTQEFLKLEVEFFSGKKEQAIWEVKDEKVP</sequence>
<accession>A0A1T4RH43</accession>
<keyword evidence="1" id="KW-1133">Transmembrane helix</keyword>
<evidence type="ECO:0000313" key="3">
    <source>
        <dbReference type="Proteomes" id="UP000190328"/>
    </source>
</evidence>
<feature type="transmembrane region" description="Helical" evidence="1">
    <location>
        <begin position="21"/>
        <end position="42"/>
    </location>
</feature>
<keyword evidence="3" id="KW-1185">Reference proteome</keyword>
<name>A0A1T4RH43_9ENTE</name>